<dbReference type="PANTHER" id="PTHR22912:SF103">
    <property type="entry name" value="DEHYDROGENASE, PUTATIVE-RELATED"/>
    <property type="match status" value="1"/>
</dbReference>
<dbReference type="Proteomes" id="UP000009027">
    <property type="component" value="Unassembled WGS sequence"/>
</dbReference>
<feature type="binding site" evidence="6">
    <location>
        <begin position="190"/>
        <end position="197"/>
    </location>
    <ligand>
        <name>NAD(+)</name>
        <dbReference type="ChEBI" id="CHEBI:57540"/>
    </ligand>
</feature>
<keyword evidence="3 6" id="KW-0274">FAD</keyword>
<proteinExistence type="inferred from homology"/>
<dbReference type="PANTHER" id="PTHR22912">
    <property type="entry name" value="DISULFIDE OXIDOREDUCTASE"/>
    <property type="match status" value="1"/>
</dbReference>
<feature type="binding site" evidence="6">
    <location>
        <position position="214"/>
    </location>
    <ligand>
        <name>NAD(+)</name>
        <dbReference type="ChEBI" id="CHEBI:57540"/>
    </ligand>
</feature>
<dbReference type="FunFam" id="3.30.390.30:FF:000001">
    <property type="entry name" value="Dihydrolipoyl dehydrogenase"/>
    <property type="match status" value="1"/>
</dbReference>
<dbReference type="AlphaFoldDB" id="F9WRS8"/>
<organism evidence="9 10">
    <name type="scientific">Trypanosoma vivax (strain Y486)</name>
    <dbReference type="NCBI Taxonomy" id="1055687"/>
    <lineage>
        <taxon>Eukaryota</taxon>
        <taxon>Discoba</taxon>
        <taxon>Euglenozoa</taxon>
        <taxon>Kinetoplastea</taxon>
        <taxon>Metakinetoplastina</taxon>
        <taxon>Trypanosomatida</taxon>
        <taxon>Trypanosomatidae</taxon>
        <taxon>Trypanosoma</taxon>
        <taxon>Duttonella</taxon>
    </lineage>
</organism>
<evidence type="ECO:0000259" key="7">
    <source>
        <dbReference type="Pfam" id="PF02852"/>
    </source>
</evidence>
<dbReference type="GO" id="GO:0005739">
    <property type="term" value="C:mitochondrion"/>
    <property type="evidence" value="ECO:0007669"/>
    <property type="project" value="TreeGrafter"/>
</dbReference>
<sequence length="511" mass="56677">MFTKSIFSLRKRVDVCVIGGGPAGIASVLRAVDYKKRACIIEASRIGGADLWNGALQSKTLWEMAKFVRLMNGQTANRFMKCRQPLPQIQFSSVQKAITSAAEFRHKQIVHQLESVNIDIIRGFGAFTSPNSVEVQLTNGGVETVEADYFVIACGAQPRKHASVVADGKVVFTSDDIMCQPFPRSVVVIGAGVIGCEFASIFANFGQTEVSVIEKTHRILPMEDDDVASFVQQLLEAKKVNIHHHSALESNRVENGKFYYTLRNLRDNSLSTHVVDSALVSIGRDPNISRLGLDKIGVELKHGKVPRDEFYRVVPHKHIYACGDVSTKVALVNVAELEGRSCIEHMYRPCPQGEIVQCLDNLSTIMFLDQEVAAVGLNEQQCQKQNIAYKMGKYGYKFVNRAVAMGNTKGFVKLIVTNDLKMQVLGVRAIGPHASSIIELASLAIHNRESIFNLSNLHTAYPAITQGFQECVNMLLGKSTLKPNVFPELIVEEWSPPNFERGRIYKENTTY</sequence>
<keyword evidence="6" id="KW-0547">Nucleotide-binding</keyword>
<evidence type="ECO:0000256" key="1">
    <source>
        <dbReference type="ARBA" id="ARBA00007532"/>
    </source>
</evidence>
<feature type="domain" description="FAD/NAD(P)-binding" evidence="8">
    <location>
        <begin position="14"/>
        <end position="339"/>
    </location>
</feature>
<dbReference type="Gene3D" id="3.50.50.60">
    <property type="entry name" value="FAD/NAD(P)-binding domain"/>
    <property type="match status" value="2"/>
</dbReference>
<feature type="binding site" evidence="6">
    <location>
        <position position="59"/>
    </location>
    <ligand>
        <name>FAD</name>
        <dbReference type="ChEBI" id="CHEBI:57692"/>
    </ligand>
</feature>
<feature type="binding site" evidence="6">
    <location>
        <position position="125"/>
    </location>
    <ligand>
        <name>FAD</name>
        <dbReference type="ChEBI" id="CHEBI:57692"/>
    </ligand>
</feature>
<dbReference type="InterPro" id="IPR004099">
    <property type="entry name" value="Pyr_nucl-diS_OxRdtase_dimer"/>
</dbReference>
<dbReference type="InterPro" id="IPR001100">
    <property type="entry name" value="Pyr_nuc-diS_OxRdtase"/>
</dbReference>
<dbReference type="GO" id="GO:0006103">
    <property type="term" value="P:2-oxoglutarate metabolic process"/>
    <property type="evidence" value="ECO:0007669"/>
    <property type="project" value="TreeGrafter"/>
</dbReference>
<dbReference type="InterPro" id="IPR036188">
    <property type="entry name" value="FAD/NAD-bd_sf"/>
</dbReference>
<dbReference type="Pfam" id="PF07992">
    <property type="entry name" value="Pyr_redox_2"/>
    <property type="match status" value="1"/>
</dbReference>
<evidence type="ECO:0000256" key="3">
    <source>
        <dbReference type="ARBA" id="ARBA00022827"/>
    </source>
</evidence>
<dbReference type="GO" id="GO:0045252">
    <property type="term" value="C:oxoglutarate dehydrogenase complex"/>
    <property type="evidence" value="ECO:0007669"/>
    <property type="project" value="TreeGrafter"/>
</dbReference>
<dbReference type="Gene3D" id="3.30.390.30">
    <property type="match status" value="1"/>
</dbReference>
<comment type="similarity">
    <text evidence="1">Belongs to the class-I pyridine nucleotide-disulfide oxidoreductase family.</text>
</comment>
<evidence type="ECO:0000313" key="10">
    <source>
        <dbReference type="Proteomes" id="UP000009027"/>
    </source>
</evidence>
<keyword evidence="5 6" id="KW-0520">NAD</keyword>
<evidence type="ECO:0000256" key="2">
    <source>
        <dbReference type="ARBA" id="ARBA00022630"/>
    </source>
</evidence>
<dbReference type="GO" id="GO:0050660">
    <property type="term" value="F:flavin adenine dinucleotide binding"/>
    <property type="evidence" value="ECO:0007669"/>
    <property type="project" value="TreeGrafter"/>
</dbReference>
<dbReference type="InterPro" id="IPR023753">
    <property type="entry name" value="FAD/NAD-binding_dom"/>
</dbReference>
<comment type="cofactor">
    <cofactor evidence="6">
        <name>FAD</name>
        <dbReference type="ChEBI" id="CHEBI:57692"/>
    </cofactor>
    <text evidence="6">Binds 1 FAD per subunit.</text>
</comment>
<dbReference type="PRINTS" id="PR00411">
    <property type="entry name" value="PNDRDTASEI"/>
</dbReference>
<evidence type="ECO:0000313" key="9">
    <source>
        <dbReference type="EMBL" id="CCD20262.1"/>
    </source>
</evidence>
<feature type="binding site" evidence="6">
    <location>
        <position position="283"/>
    </location>
    <ligand>
        <name>NAD(+)</name>
        <dbReference type="ChEBI" id="CHEBI:57540"/>
    </ligand>
</feature>
<feature type="binding site" evidence="6">
    <location>
        <position position="324"/>
    </location>
    <ligand>
        <name>FAD</name>
        <dbReference type="ChEBI" id="CHEBI:57692"/>
    </ligand>
</feature>
<accession>F9WRS8</accession>
<keyword evidence="10" id="KW-1185">Reference proteome</keyword>
<name>F9WRS8_TRYVY</name>
<dbReference type="InterPro" id="IPR050151">
    <property type="entry name" value="Class-I_Pyr_Nuc-Dis_Oxidored"/>
</dbReference>
<keyword evidence="2" id="KW-0285">Flavoprotein</keyword>
<protein>
    <submittedName>
        <fullName evidence="9">Dihydrolipoamide dehydrogenase, putative</fullName>
    </submittedName>
</protein>
<dbReference type="PIRSF" id="PIRSF000350">
    <property type="entry name" value="Mercury_reductase_MerA"/>
    <property type="match status" value="1"/>
</dbReference>
<gene>
    <name evidence="9" type="ORF">TvY486_0002690</name>
</gene>
<dbReference type="SUPFAM" id="SSF51905">
    <property type="entry name" value="FAD/NAD(P)-binding domain"/>
    <property type="match status" value="1"/>
</dbReference>
<dbReference type="VEuPathDB" id="TriTrypDB:TvY486_0002690"/>
<dbReference type="EMBL" id="CAEX01005181">
    <property type="protein sequence ID" value="CCD20262.1"/>
    <property type="molecule type" value="Genomic_DNA"/>
</dbReference>
<evidence type="ECO:0000256" key="4">
    <source>
        <dbReference type="ARBA" id="ARBA00023002"/>
    </source>
</evidence>
<evidence type="ECO:0000256" key="5">
    <source>
        <dbReference type="ARBA" id="ARBA00023027"/>
    </source>
</evidence>
<dbReference type="OMA" id="KKACIIE"/>
<dbReference type="InterPro" id="IPR016156">
    <property type="entry name" value="FAD/NAD-linked_Rdtase_dimer_sf"/>
</dbReference>
<evidence type="ECO:0000256" key="6">
    <source>
        <dbReference type="PIRSR" id="PIRSR000350-3"/>
    </source>
</evidence>
<dbReference type="Pfam" id="PF02852">
    <property type="entry name" value="Pyr_redox_dim"/>
    <property type="match status" value="1"/>
</dbReference>
<dbReference type="GO" id="GO:0004148">
    <property type="term" value="F:dihydrolipoyl dehydrogenase (NADH) activity"/>
    <property type="evidence" value="ECO:0007669"/>
    <property type="project" value="TreeGrafter"/>
</dbReference>
<evidence type="ECO:0000259" key="8">
    <source>
        <dbReference type="Pfam" id="PF07992"/>
    </source>
</evidence>
<feature type="domain" description="Pyridine nucleotide-disulphide oxidoreductase dimerisation" evidence="7">
    <location>
        <begin position="364"/>
        <end position="470"/>
    </location>
</feature>
<dbReference type="PRINTS" id="PR00368">
    <property type="entry name" value="FADPNR"/>
</dbReference>
<dbReference type="SUPFAM" id="SSF55424">
    <property type="entry name" value="FAD/NAD-linked reductases, dimerisation (C-terminal) domain"/>
    <property type="match status" value="1"/>
</dbReference>
<keyword evidence="4" id="KW-0560">Oxidoreductase</keyword>
<reference evidence="9 10" key="1">
    <citation type="journal article" date="2012" name="Proc. Natl. Acad. Sci. U.S.A.">
        <title>Antigenic diversity is generated by distinct evolutionary mechanisms in African trypanosome species.</title>
        <authorList>
            <person name="Jackson A.P."/>
            <person name="Berry A."/>
            <person name="Aslett M."/>
            <person name="Allison H.C."/>
            <person name="Burton P."/>
            <person name="Vavrova-Anderson J."/>
            <person name="Brown R."/>
            <person name="Browne H."/>
            <person name="Corton N."/>
            <person name="Hauser H."/>
            <person name="Gamble J."/>
            <person name="Gilderthorp R."/>
            <person name="Marcello L."/>
            <person name="McQuillan J."/>
            <person name="Otto T.D."/>
            <person name="Quail M.A."/>
            <person name="Sanders M.J."/>
            <person name="van Tonder A."/>
            <person name="Ginger M.L."/>
            <person name="Field M.C."/>
            <person name="Barry J.D."/>
            <person name="Hertz-Fowler C."/>
            <person name="Berriman M."/>
        </authorList>
    </citation>
    <scope>NUCLEOTIDE SEQUENCE</scope>
    <source>
        <strain evidence="9 10">Y486</strain>
    </source>
</reference>